<name>A0A543PJ71_9ACTN</name>
<dbReference type="Pfam" id="PF16859">
    <property type="entry name" value="TetR_C_11"/>
    <property type="match status" value="1"/>
</dbReference>
<proteinExistence type="predicted"/>
<dbReference type="InterPro" id="IPR036271">
    <property type="entry name" value="Tet_transcr_reg_TetR-rel_C_sf"/>
</dbReference>
<dbReference type="Gene3D" id="1.10.357.10">
    <property type="entry name" value="Tetracycline Repressor, domain 2"/>
    <property type="match status" value="1"/>
</dbReference>
<evidence type="ECO:0000313" key="5">
    <source>
        <dbReference type="Proteomes" id="UP000319865"/>
    </source>
</evidence>
<evidence type="ECO:0000259" key="3">
    <source>
        <dbReference type="Pfam" id="PF16859"/>
    </source>
</evidence>
<sequence length="205" mass="21999">MSEVFSSQSPSCRHVLSAVLDTLAQLGCAGLTADEIKARAGAAGPALGDSPDLEALVVSALEHVQLFPAFEPSGDLDRDLHTLLQPWRTASSRDERVVAAVLSAAIWNPRLEVAVHDALDRPLMHAVSAVVARAEGHGTIPDYAIQTLCWVLRGLLIDRLRSRPRAAVDIDRLVHFLIAGLQMEAAVAARGRSQALDRSLREPPA</sequence>
<accession>A0A543PJ71</accession>
<dbReference type="Proteomes" id="UP000319865">
    <property type="component" value="Unassembled WGS sequence"/>
</dbReference>
<gene>
    <name evidence="4" type="ORF">FHU33_3606</name>
</gene>
<evidence type="ECO:0000256" key="2">
    <source>
        <dbReference type="ARBA" id="ARBA00023163"/>
    </source>
</evidence>
<feature type="domain" description="Tetracyclin repressor-like C-terminal" evidence="3">
    <location>
        <begin position="72"/>
        <end position="166"/>
    </location>
</feature>
<keyword evidence="2" id="KW-0804">Transcription</keyword>
<dbReference type="InterPro" id="IPR011075">
    <property type="entry name" value="TetR_C"/>
</dbReference>
<keyword evidence="1" id="KW-0805">Transcription regulation</keyword>
<protein>
    <recommendedName>
        <fullName evidence="3">Tetracyclin repressor-like C-terminal domain-containing protein</fullName>
    </recommendedName>
</protein>
<comment type="caution">
    <text evidence="4">The sequence shown here is derived from an EMBL/GenBank/DDBJ whole genome shotgun (WGS) entry which is preliminary data.</text>
</comment>
<reference evidence="4 5" key="1">
    <citation type="submission" date="2019-06" db="EMBL/GenBank/DDBJ databases">
        <title>Sequencing the genomes of 1000 actinobacteria strains.</title>
        <authorList>
            <person name="Klenk H.-P."/>
        </authorList>
    </citation>
    <scope>NUCLEOTIDE SEQUENCE [LARGE SCALE GENOMIC DNA]</scope>
    <source>
        <strain evidence="4 5">DSM 46837</strain>
    </source>
</reference>
<dbReference type="RefSeq" id="WP_142026533.1">
    <property type="nucleotide sequence ID" value="NZ_VFQE01000001.1"/>
</dbReference>
<dbReference type="EMBL" id="VFQE01000001">
    <property type="protein sequence ID" value="TQN44120.1"/>
    <property type="molecule type" value="Genomic_DNA"/>
</dbReference>
<keyword evidence="5" id="KW-1185">Reference proteome</keyword>
<evidence type="ECO:0000256" key="1">
    <source>
        <dbReference type="ARBA" id="ARBA00023015"/>
    </source>
</evidence>
<dbReference type="AlphaFoldDB" id="A0A543PJ71"/>
<dbReference type="SUPFAM" id="SSF48498">
    <property type="entry name" value="Tetracyclin repressor-like, C-terminal domain"/>
    <property type="match status" value="1"/>
</dbReference>
<evidence type="ECO:0000313" key="4">
    <source>
        <dbReference type="EMBL" id="TQN44120.1"/>
    </source>
</evidence>
<organism evidence="4 5">
    <name type="scientific">Blastococcus colisei</name>
    <dbReference type="NCBI Taxonomy" id="1564162"/>
    <lineage>
        <taxon>Bacteria</taxon>
        <taxon>Bacillati</taxon>
        <taxon>Actinomycetota</taxon>
        <taxon>Actinomycetes</taxon>
        <taxon>Geodermatophilales</taxon>
        <taxon>Geodermatophilaceae</taxon>
        <taxon>Blastococcus</taxon>
    </lineage>
</organism>
<dbReference type="OrthoDB" id="5184581at2"/>